<organism evidence="1 2">
    <name type="scientific">Citricoccus parietis</name>
    <dbReference type="NCBI Taxonomy" id="592307"/>
    <lineage>
        <taxon>Bacteria</taxon>
        <taxon>Bacillati</taxon>
        <taxon>Actinomycetota</taxon>
        <taxon>Actinomycetes</taxon>
        <taxon>Micrococcales</taxon>
        <taxon>Micrococcaceae</taxon>
        <taxon>Citricoccus</taxon>
    </lineage>
</organism>
<reference evidence="1 2" key="1">
    <citation type="submission" date="2024-09" db="EMBL/GenBank/DDBJ databases">
        <authorList>
            <person name="Sun Q."/>
            <person name="Mori K."/>
        </authorList>
    </citation>
    <scope>NUCLEOTIDE SEQUENCE [LARGE SCALE GENOMIC DNA]</scope>
    <source>
        <strain evidence="1 2">CCM 7609</strain>
    </source>
</reference>
<dbReference type="Proteomes" id="UP001589575">
    <property type="component" value="Unassembled WGS sequence"/>
</dbReference>
<protein>
    <submittedName>
        <fullName evidence="1">Uncharacterized protein</fullName>
    </submittedName>
</protein>
<comment type="caution">
    <text evidence="1">The sequence shown here is derived from an EMBL/GenBank/DDBJ whole genome shotgun (WGS) entry which is preliminary data.</text>
</comment>
<dbReference type="EMBL" id="JBHMFI010000023">
    <property type="protein sequence ID" value="MFB9075643.1"/>
    <property type="molecule type" value="Genomic_DNA"/>
</dbReference>
<gene>
    <name evidence="1" type="ORF">ACFFX0_32555</name>
</gene>
<keyword evidence="2" id="KW-1185">Reference proteome</keyword>
<evidence type="ECO:0000313" key="1">
    <source>
        <dbReference type="EMBL" id="MFB9075643.1"/>
    </source>
</evidence>
<accession>A0ABV5GB05</accession>
<sequence length="158" mass="17852">MPLLGEVRGDQPLHVLRHGEVRLLGFRLQSWLQVRGDACPHEGPVAFGIGPSCRGSSRRTVAGGGDGLLHRVAPSMSDWWLMPSKLPPCDSPLCQCPCRIFPPQHWDGLPIAERFVAGSGLARTDRQCLQKRLWRQCCHSRHCHSCQHYRLCRQRRDS</sequence>
<proteinExistence type="predicted"/>
<evidence type="ECO:0000313" key="2">
    <source>
        <dbReference type="Proteomes" id="UP001589575"/>
    </source>
</evidence>
<name>A0ABV5GB05_9MICC</name>